<feature type="repeat" description="ANK" evidence="6">
    <location>
        <begin position="233"/>
        <end position="265"/>
    </location>
</feature>
<evidence type="ECO:0000256" key="2">
    <source>
        <dbReference type="ARBA" id="ARBA00022737"/>
    </source>
</evidence>
<keyword evidence="1" id="KW-0479">Metal-binding</keyword>
<dbReference type="SUPFAM" id="SSF57850">
    <property type="entry name" value="RING/U-box"/>
    <property type="match status" value="1"/>
</dbReference>
<dbReference type="SMART" id="SM00248">
    <property type="entry name" value="ANK"/>
    <property type="match status" value="5"/>
</dbReference>
<dbReference type="InterPro" id="IPR017907">
    <property type="entry name" value="Znf_RING_CS"/>
</dbReference>
<keyword evidence="4" id="KW-0862">Zinc</keyword>
<comment type="caution">
    <text evidence="10">The sequence shown here is derived from an EMBL/GenBank/DDBJ whole genome shotgun (WGS) entry which is preliminary data.</text>
</comment>
<dbReference type="PROSITE" id="PS50089">
    <property type="entry name" value="ZF_RING_2"/>
    <property type="match status" value="1"/>
</dbReference>
<name>A0A836BNX0_9CHLO</name>
<evidence type="ECO:0000256" key="1">
    <source>
        <dbReference type="ARBA" id="ARBA00022723"/>
    </source>
</evidence>
<dbReference type="AlphaFoldDB" id="A0A836BNX0"/>
<dbReference type="PANTHER" id="PTHR24198:SF165">
    <property type="entry name" value="ANKYRIN REPEAT-CONTAINING PROTEIN-RELATED"/>
    <property type="match status" value="1"/>
</dbReference>
<proteinExistence type="predicted"/>
<evidence type="ECO:0000256" key="6">
    <source>
        <dbReference type="PROSITE-ProRule" id="PRU00023"/>
    </source>
</evidence>
<dbReference type="PROSITE" id="PS50297">
    <property type="entry name" value="ANK_REP_REGION"/>
    <property type="match status" value="1"/>
</dbReference>
<organism evidence="10 11">
    <name type="scientific">Edaphochlamys debaryana</name>
    <dbReference type="NCBI Taxonomy" id="47281"/>
    <lineage>
        <taxon>Eukaryota</taxon>
        <taxon>Viridiplantae</taxon>
        <taxon>Chlorophyta</taxon>
        <taxon>core chlorophytes</taxon>
        <taxon>Chlorophyceae</taxon>
        <taxon>CS clade</taxon>
        <taxon>Chlamydomonadales</taxon>
        <taxon>Chlamydomonadales incertae sedis</taxon>
        <taxon>Edaphochlamys</taxon>
    </lineage>
</organism>
<evidence type="ECO:0000259" key="9">
    <source>
        <dbReference type="PROSITE" id="PS50089"/>
    </source>
</evidence>
<dbReference type="Proteomes" id="UP000612055">
    <property type="component" value="Unassembled WGS sequence"/>
</dbReference>
<dbReference type="InterPro" id="IPR001841">
    <property type="entry name" value="Znf_RING"/>
</dbReference>
<dbReference type="InterPro" id="IPR013083">
    <property type="entry name" value="Znf_RING/FYVE/PHD"/>
</dbReference>
<dbReference type="Gene3D" id="1.25.40.20">
    <property type="entry name" value="Ankyrin repeat-containing domain"/>
    <property type="match status" value="1"/>
</dbReference>
<feature type="repeat" description="ANK" evidence="6">
    <location>
        <begin position="112"/>
        <end position="144"/>
    </location>
</feature>
<dbReference type="Gene3D" id="3.30.40.10">
    <property type="entry name" value="Zinc/RING finger domain, C3HC4 (zinc finger)"/>
    <property type="match status" value="1"/>
</dbReference>
<feature type="compositionally biased region" description="Acidic residues" evidence="8">
    <location>
        <begin position="354"/>
        <end position="373"/>
    </location>
</feature>
<dbReference type="PROSITE" id="PS00518">
    <property type="entry name" value="ZF_RING_1"/>
    <property type="match status" value="1"/>
</dbReference>
<evidence type="ECO:0000313" key="10">
    <source>
        <dbReference type="EMBL" id="KAG2483716.1"/>
    </source>
</evidence>
<evidence type="ECO:0000256" key="5">
    <source>
        <dbReference type="ARBA" id="ARBA00023043"/>
    </source>
</evidence>
<reference evidence="10" key="1">
    <citation type="journal article" date="2020" name="bioRxiv">
        <title>Comparative genomics of Chlamydomonas.</title>
        <authorList>
            <person name="Craig R.J."/>
            <person name="Hasan A.R."/>
            <person name="Ness R.W."/>
            <person name="Keightley P.D."/>
        </authorList>
    </citation>
    <scope>NUCLEOTIDE SEQUENCE</scope>
    <source>
        <strain evidence="10">CCAP 11/70</strain>
    </source>
</reference>
<keyword evidence="5 6" id="KW-0040">ANK repeat</keyword>
<accession>A0A836BNX0</accession>
<evidence type="ECO:0000256" key="3">
    <source>
        <dbReference type="ARBA" id="ARBA00022771"/>
    </source>
</evidence>
<evidence type="ECO:0000256" key="7">
    <source>
        <dbReference type="PROSITE-ProRule" id="PRU00175"/>
    </source>
</evidence>
<gene>
    <name evidence="10" type="ORF">HYH03_017434</name>
</gene>
<dbReference type="InterPro" id="IPR036770">
    <property type="entry name" value="Ankyrin_rpt-contain_sf"/>
</dbReference>
<dbReference type="PANTHER" id="PTHR24198">
    <property type="entry name" value="ANKYRIN REPEAT AND PROTEIN KINASE DOMAIN-CONTAINING PROTEIN"/>
    <property type="match status" value="1"/>
</dbReference>
<dbReference type="GO" id="GO:0008270">
    <property type="term" value="F:zinc ion binding"/>
    <property type="evidence" value="ECO:0007669"/>
    <property type="project" value="UniProtKB-KW"/>
</dbReference>
<keyword evidence="3 7" id="KW-0863">Zinc-finger</keyword>
<evidence type="ECO:0000313" key="11">
    <source>
        <dbReference type="Proteomes" id="UP000612055"/>
    </source>
</evidence>
<dbReference type="Pfam" id="PF12796">
    <property type="entry name" value="Ank_2"/>
    <property type="match status" value="2"/>
</dbReference>
<evidence type="ECO:0000256" key="4">
    <source>
        <dbReference type="ARBA" id="ARBA00022833"/>
    </source>
</evidence>
<feature type="domain" description="RING-type" evidence="9">
    <location>
        <begin position="378"/>
        <end position="426"/>
    </location>
</feature>
<dbReference type="SUPFAM" id="SSF48403">
    <property type="entry name" value="Ankyrin repeat"/>
    <property type="match status" value="1"/>
</dbReference>
<protein>
    <recommendedName>
        <fullName evidence="9">RING-type domain-containing protein</fullName>
    </recommendedName>
</protein>
<sequence>MGCASSTVAVADLNKSLKAGESGRSVLLKLEAAPWLLSTPTSVITTTAGTPLHVACEHKQLQVVQQMLSFLSCSPLCTVREALQPYCRRMGQQLPGSPAEGVRMAVDMVNCKGQTPLMYACTVGSPELVKLLLSQGADPWVGDRCGSRTALHYAAMSGSAACVEAILTHVAPRHMSRQGVRLVNARSFCGLTALHYAVFFDHTQAVAELLRHDPLLSAVTSSESYDMLCTCETLSSPLHFAAIKGNAETARQLLQHHALLSAAARGQDPRLQRNAAHQLPWQVAASHHPGSRDLVAMLHPGQALERALGLVPGGGPGSADALRTGPASLATLAAAALQAKLRADLERALPHQEEEGDTEKVEEEQGQGQDGEEDDGLCGVCFAEREQVAPAGCRHGLCGRCAAELCRGMQTARGGRPRPLGCPFCRREVSAFVAVASQPGPSGGQAAACGGRCQLVGASGAVAAGGVIQEA</sequence>
<keyword evidence="11" id="KW-1185">Reference proteome</keyword>
<dbReference type="PROSITE" id="PS50088">
    <property type="entry name" value="ANK_REPEAT"/>
    <property type="match status" value="2"/>
</dbReference>
<keyword evidence="2" id="KW-0677">Repeat</keyword>
<feature type="region of interest" description="Disordered" evidence="8">
    <location>
        <begin position="350"/>
        <end position="373"/>
    </location>
</feature>
<dbReference type="OrthoDB" id="534630at2759"/>
<dbReference type="InterPro" id="IPR002110">
    <property type="entry name" value="Ankyrin_rpt"/>
</dbReference>
<dbReference type="EMBL" id="JAEHOE010000168">
    <property type="protein sequence ID" value="KAG2483716.1"/>
    <property type="molecule type" value="Genomic_DNA"/>
</dbReference>
<evidence type="ECO:0000256" key="8">
    <source>
        <dbReference type="SAM" id="MobiDB-lite"/>
    </source>
</evidence>